<dbReference type="GO" id="GO:0009358">
    <property type="term" value="C:polyphosphate kinase complex"/>
    <property type="evidence" value="ECO:0007669"/>
    <property type="project" value="InterPro"/>
</dbReference>
<gene>
    <name evidence="6" type="primary">ppk</name>
    <name evidence="12" type="ORF">AVDCRST_MAG56-8138</name>
</gene>
<keyword evidence="6" id="KW-0479">Metal-binding</keyword>
<proteinExistence type="inferred from homology"/>
<dbReference type="Pfam" id="PF02503">
    <property type="entry name" value="PP_kinase"/>
    <property type="match status" value="1"/>
</dbReference>
<dbReference type="HAMAP" id="MF_00347">
    <property type="entry name" value="Polyphosphate_kinase"/>
    <property type="match status" value="1"/>
</dbReference>
<keyword evidence="2 6" id="KW-0808">Transferase</keyword>
<evidence type="ECO:0000256" key="6">
    <source>
        <dbReference type="HAMAP-Rule" id="MF_00347"/>
    </source>
</evidence>
<dbReference type="GO" id="GO:0008976">
    <property type="term" value="F:polyphosphate kinase activity"/>
    <property type="evidence" value="ECO:0007669"/>
    <property type="project" value="UniProtKB-UniRule"/>
</dbReference>
<dbReference type="InterPro" id="IPR003414">
    <property type="entry name" value="PP_kinase"/>
</dbReference>
<sequence length="698" mass="79018">MNPYFNRELSWLSFNYRVLQEAADPSVPLYERIKFLAIYTANLEEFFRVRVATLKKLDRLRHARHKKELDFQPSALVAEINATVTRQHYEFEQLFTGSVLPALRGHGIVLYRQEPLPEDHQKEVVHFFKSRVLSYLQPLFITGNPGRKPFMENDALYLAVVLRQKLRPSPADDKTIAYVNVPSAALGRFVPLPGRDGTHYFIFLEDVVRRNLHAIFPGYEVLDAYGIKMDRSGDLDIEDEYSGDLVEKVKQQLPRRKTGEPTRFIYEEGMPADVLDFLVERLGLHREDLVTGGKYQNMDDLMKLPNPLAPALQYEPLPPLGVAQLDATDSLFEAIRERDRMLHFPYHSYDYVLRFFNEAAIDPCVREVKVTLYRIASQSLIANALITAAKNGKKVTVFVEVKARFDEANNLRWAAEMEAAGVRIIYSIPGLKVHAKVALVHREAPDGRTEGYAYFGTGNFNERTAEIYADDGLLTAHPGMVAELERVFTHLAGQPADLTFEHLLVAQFNLQDRFLALLDGEIAAARRGETARAVLKFNNLEDKVMIDKLYEASRAGVEVSLIVRGICCLVPGVAGVSENVTVTRIVDRYLEHARVFWFHRGGAEEIYLSSADWMKRNLYKRIEVGFPVYDEGIKAELKRMLTFQLEDTVKGTHLDTEGRNQPVPSGKQKAVPAQLATYGWLQGREAATGAEEARGGSA</sequence>
<dbReference type="InterPro" id="IPR036830">
    <property type="entry name" value="PP_kinase_middle_dom_sf"/>
</dbReference>
<evidence type="ECO:0000256" key="3">
    <source>
        <dbReference type="ARBA" id="ARBA00022741"/>
    </source>
</evidence>
<feature type="binding site" evidence="6">
    <location>
        <position position="42"/>
    </location>
    <ligand>
        <name>ATP</name>
        <dbReference type="ChEBI" id="CHEBI:30616"/>
    </ligand>
</feature>
<dbReference type="InterPro" id="IPR041108">
    <property type="entry name" value="PP_kinase_C_1"/>
</dbReference>
<feature type="active site" description="Phosphohistidine intermediate" evidence="6">
    <location>
        <position position="434"/>
    </location>
</feature>
<dbReference type="SUPFAM" id="SSF143724">
    <property type="entry name" value="PHP14-like"/>
    <property type="match status" value="1"/>
</dbReference>
<dbReference type="SUPFAM" id="SSF56024">
    <property type="entry name" value="Phospholipase D/nuclease"/>
    <property type="match status" value="2"/>
</dbReference>
<feature type="domain" description="Polyphosphate kinase C-terminal" evidence="11">
    <location>
        <begin position="331"/>
        <end position="494"/>
    </location>
</feature>
<dbReference type="CDD" id="cd09167">
    <property type="entry name" value="PLDc_EcPPK1_C2_like"/>
    <property type="match status" value="1"/>
</dbReference>
<name>A0A6J4LZ45_9SPHI</name>
<feature type="binding site" evidence="6">
    <location>
        <position position="468"/>
    </location>
    <ligand>
        <name>ATP</name>
        <dbReference type="ChEBI" id="CHEBI:30616"/>
    </ligand>
</feature>
<comment type="catalytic activity">
    <reaction evidence="6 7">
        <text>[phosphate](n) + ATP = [phosphate](n+1) + ADP</text>
        <dbReference type="Rhea" id="RHEA:19573"/>
        <dbReference type="Rhea" id="RHEA-COMP:9859"/>
        <dbReference type="Rhea" id="RHEA-COMP:14280"/>
        <dbReference type="ChEBI" id="CHEBI:16838"/>
        <dbReference type="ChEBI" id="CHEBI:30616"/>
        <dbReference type="ChEBI" id="CHEBI:456216"/>
        <dbReference type="EC" id="2.7.4.1"/>
    </reaction>
</comment>
<dbReference type="NCBIfam" id="TIGR03705">
    <property type="entry name" value="poly_P_kin"/>
    <property type="match status" value="1"/>
</dbReference>
<accession>A0A6J4LZ45</accession>
<evidence type="ECO:0000256" key="5">
    <source>
        <dbReference type="ARBA" id="ARBA00022840"/>
    </source>
</evidence>
<dbReference type="GO" id="GO:0006799">
    <property type="term" value="P:polyphosphate biosynthetic process"/>
    <property type="evidence" value="ECO:0007669"/>
    <property type="project" value="UniProtKB-UniRule"/>
</dbReference>
<feature type="binding site" evidence="6">
    <location>
        <position position="564"/>
    </location>
    <ligand>
        <name>ATP</name>
        <dbReference type="ChEBI" id="CHEBI:30616"/>
    </ligand>
</feature>
<protein>
    <recommendedName>
        <fullName evidence="6 7">Polyphosphate kinase</fullName>
        <ecNumber evidence="6 7">2.7.4.1</ecNumber>
    </recommendedName>
    <alternativeName>
        <fullName evidence="6">ATP-polyphosphate phosphotransferase</fullName>
    </alternativeName>
    <alternativeName>
        <fullName evidence="6">Polyphosphoric acid kinase</fullName>
    </alternativeName>
</protein>
<evidence type="ECO:0000313" key="12">
    <source>
        <dbReference type="EMBL" id="CAA9345348.1"/>
    </source>
</evidence>
<dbReference type="EMBL" id="CADCTQ010000684">
    <property type="protein sequence ID" value="CAA9345348.1"/>
    <property type="molecule type" value="Genomic_DNA"/>
</dbReference>
<dbReference type="GO" id="GO:0046872">
    <property type="term" value="F:metal ion binding"/>
    <property type="evidence" value="ECO:0007669"/>
    <property type="project" value="UniProtKB-KW"/>
</dbReference>
<keyword evidence="5 6" id="KW-0067">ATP-binding</keyword>
<keyword evidence="1 6" id="KW-0597">Phosphoprotein</keyword>
<dbReference type="Pfam" id="PF17941">
    <property type="entry name" value="PP_kinase_C_1"/>
    <property type="match status" value="1"/>
</dbReference>
<evidence type="ECO:0000259" key="11">
    <source>
        <dbReference type="Pfam" id="PF17941"/>
    </source>
</evidence>
<evidence type="ECO:0000256" key="7">
    <source>
        <dbReference type="RuleBase" id="RU003800"/>
    </source>
</evidence>
<evidence type="ECO:0000256" key="4">
    <source>
        <dbReference type="ARBA" id="ARBA00022777"/>
    </source>
</evidence>
<keyword evidence="6" id="KW-0460">Magnesium</keyword>
<feature type="binding site" evidence="6">
    <location>
        <position position="592"/>
    </location>
    <ligand>
        <name>ATP</name>
        <dbReference type="ChEBI" id="CHEBI:30616"/>
    </ligand>
</feature>
<reference evidence="12" key="1">
    <citation type="submission" date="2020-02" db="EMBL/GenBank/DDBJ databases">
        <authorList>
            <person name="Meier V. D."/>
        </authorList>
    </citation>
    <scope>NUCLEOTIDE SEQUENCE</scope>
    <source>
        <strain evidence="12">AVDCRST_MAG56</strain>
    </source>
</reference>
<dbReference type="Gene3D" id="3.30.1840.10">
    <property type="entry name" value="Polyphosphate kinase middle domain"/>
    <property type="match status" value="1"/>
</dbReference>
<feature type="domain" description="Polyphosphate kinase C-terminal" evidence="10">
    <location>
        <begin position="503"/>
        <end position="674"/>
    </location>
</feature>
<dbReference type="Pfam" id="PF13089">
    <property type="entry name" value="PP_kinase_N"/>
    <property type="match status" value="1"/>
</dbReference>
<dbReference type="InterPro" id="IPR025200">
    <property type="entry name" value="PPK_C_dom2"/>
</dbReference>
<dbReference type="SUPFAM" id="SSF140356">
    <property type="entry name" value="PPK N-terminal domain-like"/>
    <property type="match status" value="1"/>
</dbReference>
<dbReference type="PANTHER" id="PTHR30218:SF0">
    <property type="entry name" value="POLYPHOSPHATE KINASE"/>
    <property type="match status" value="1"/>
</dbReference>
<dbReference type="Gene3D" id="1.20.58.310">
    <property type="entry name" value="Polyphosphate kinase N-terminal domain"/>
    <property type="match status" value="1"/>
</dbReference>
<comment type="PTM">
    <text evidence="6 7">An intermediate of this reaction is the autophosphorylated ppk in which a phosphate is covalently linked to a histidine residue through a N-P bond.</text>
</comment>
<evidence type="ECO:0000259" key="10">
    <source>
        <dbReference type="Pfam" id="PF13090"/>
    </source>
</evidence>
<feature type="domain" description="Polyphosphate kinase middle" evidence="8">
    <location>
        <begin position="120"/>
        <end position="304"/>
    </location>
</feature>
<dbReference type="Gene3D" id="3.30.870.10">
    <property type="entry name" value="Endonuclease Chain A"/>
    <property type="match status" value="2"/>
</dbReference>
<dbReference type="Pfam" id="PF13090">
    <property type="entry name" value="PP_kinase_C"/>
    <property type="match status" value="1"/>
</dbReference>
<evidence type="ECO:0000256" key="1">
    <source>
        <dbReference type="ARBA" id="ARBA00022553"/>
    </source>
</evidence>
<comment type="similarity">
    <text evidence="6 7">Belongs to the polyphosphate kinase 1 (PPK1) family.</text>
</comment>
<dbReference type="PIRSF" id="PIRSF015589">
    <property type="entry name" value="PP_kinase"/>
    <property type="match status" value="1"/>
</dbReference>
<evidence type="ECO:0000256" key="2">
    <source>
        <dbReference type="ARBA" id="ARBA00022679"/>
    </source>
</evidence>
<comment type="function">
    <text evidence="6 7">Catalyzes the reversible transfer of the terminal phosphate of ATP to form a long-chain polyphosphate (polyP).</text>
</comment>
<feature type="binding site" evidence="6">
    <location>
        <position position="404"/>
    </location>
    <ligand>
        <name>Mg(2+)</name>
        <dbReference type="ChEBI" id="CHEBI:18420"/>
    </ligand>
</feature>
<dbReference type="AlphaFoldDB" id="A0A6J4LZ45"/>
<keyword evidence="3 6" id="KW-0547">Nucleotide-binding</keyword>
<evidence type="ECO:0000259" key="9">
    <source>
        <dbReference type="Pfam" id="PF13089"/>
    </source>
</evidence>
<dbReference type="EC" id="2.7.4.1" evidence="6 7"/>
<organism evidence="12">
    <name type="scientific">uncultured Cytophagales bacterium</name>
    <dbReference type="NCBI Taxonomy" id="158755"/>
    <lineage>
        <taxon>Bacteria</taxon>
        <taxon>Pseudomonadati</taxon>
        <taxon>Bacteroidota</taxon>
        <taxon>Sphingobacteriia</taxon>
        <taxon>Sphingobacteriales</taxon>
        <taxon>environmental samples</taxon>
    </lineage>
</organism>
<dbReference type="GO" id="GO:0005524">
    <property type="term" value="F:ATP binding"/>
    <property type="evidence" value="ECO:0007669"/>
    <property type="project" value="UniProtKB-KW"/>
</dbReference>
<evidence type="ECO:0000259" key="8">
    <source>
        <dbReference type="Pfam" id="PF02503"/>
    </source>
</evidence>
<feature type="binding site" evidence="6">
    <location>
        <position position="374"/>
    </location>
    <ligand>
        <name>Mg(2+)</name>
        <dbReference type="ChEBI" id="CHEBI:18420"/>
    </ligand>
</feature>
<dbReference type="InterPro" id="IPR036832">
    <property type="entry name" value="PPK_N_dom_sf"/>
</dbReference>
<comment type="cofactor">
    <cofactor evidence="6">
        <name>Mg(2+)</name>
        <dbReference type="ChEBI" id="CHEBI:18420"/>
    </cofactor>
</comment>
<dbReference type="InterPro" id="IPR024953">
    <property type="entry name" value="PP_kinase_middle"/>
</dbReference>
<keyword evidence="4 6" id="KW-0418">Kinase</keyword>
<dbReference type="NCBIfam" id="NF003917">
    <property type="entry name" value="PRK05443.1-1"/>
    <property type="match status" value="1"/>
</dbReference>
<feature type="domain" description="Polyphosphate kinase N-terminal" evidence="9">
    <location>
        <begin position="4"/>
        <end position="110"/>
    </location>
</feature>
<dbReference type="CDD" id="cd09164">
    <property type="entry name" value="PLDc_EcPPK1_C1_like"/>
    <property type="match status" value="1"/>
</dbReference>
<dbReference type="InterPro" id="IPR025198">
    <property type="entry name" value="PPK_N_dom"/>
</dbReference>
<dbReference type="PANTHER" id="PTHR30218">
    <property type="entry name" value="POLYPHOSPHATE KINASE"/>
    <property type="match status" value="1"/>
</dbReference>